<dbReference type="Gene3D" id="3.40.50.2000">
    <property type="entry name" value="Glycogen Phosphorylase B"/>
    <property type="match status" value="1"/>
</dbReference>
<dbReference type="Proteomes" id="UP000003146">
    <property type="component" value="Unassembled WGS sequence"/>
</dbReference>
<dbReference type="AlphaFoldDB" id="B3JEB7"/>
<reference evidence="1 2" key="1">
    <citation type="submission" date="2008-04" db="EMBL/GenBank/DDBJ databases">
        <title>Draft genome sequence of Bacteroides coprocola (DSM 17136).</title>
        <authorList>
            <person name="Sudarsanam P."/>
            <person name="Ley R."/>
            <person name="Guruge J."/>
            <person name="Turnbaugh P.J."/>
            <person name="Mahowald M."/>
            <person name="Liep D."/>
            <person name="Gordon J."/>
        </authorList>
    </citation>
    <scope>NUCLEOTIDE SEQUENCE [LARGE SCALE GENOMIC DNA]</scope>
    <source>
        <strain evidence="1 2">DSM 17136</strain>
    </source>
</reference>
<evidence type="ECO:0000313" key="1">
    <source>
        <dbReference type="EMBL" id="EDV02649.1"/>
    </source>
</evidence>
<organism evidence="1 2">
    <name type="scientific">Phocaeicola coprocola DSM 17136</name>
    <dbReference type="NCBI Taxonomy" id="470145"/>
    <lineage>
        <taxon>Bacteria</taxon>
        <taxon>Pseudomonadati</taxon>
        <taxon>Bacteroidota</taxon>
        <taxon>Bacteroidia</taxon>
        <taxon>Bacteroidales</taxon>
        <taxon>Bacteroidaceae</taxon>
        <taxon>Phocaeicola</taxon>
    </lineage>
</organism>
<accession>B3JEB7</accession>
<dbReference type="HOGENOM" id="CLU_680871_0_0_10"/>
<dbReference type="Pfam" id="PF13692">
    <property type="entry name" value="Glyco_trans_1_4"/>
    <property type="match status" value="1"/>
</dbReference>
<name>B3JEB7_9BACT</name>
<dbReference type="STRING" id="470145.BACCOP_00208"/>
<dbReference type="eggNOG" id="COG0438">
    <property type="taxonomic scope" value="Bacteria"/>
</dbReference>
<proteinExistence type="predicted"/>
<reference evidence="1 2" key="2">
    <citation type="submission" date="2008-04" db="EMBL/GenBank/DDBJ databases">
        <authorList>
            <person name="Fulton L."/>
            <person name="Clifton S."/>
            <person name="Fulton B."/>
            <person name="Xu J."/>
            <person name="Minx P."/>
            <person name="Pepin K.H."/>
            <person name="Johnson M."/>
            <person name="Thiruvilangam P."/>
            <person name="Bhonagiri V."/>
            <person name="Nash W.E."/>
            <person name="Mardis E.R."/>
            <person name="Wilson R.K."/>
        </authorList>
    </citation>
    <scope>NUCLEOTIDE SEQUENCE [LARGE SCALE GENOMIC DNA]</scope>
    <source>
        <strain evidence="1 2">DSM 17136</strain>
    </source>
</reference>
<comment type="caution">
    <text evidence="1">The sequence shown here is derived from an EMBL/GenBank/DDBJ whole genome shotgun (WGS) entry which is preliminary data.</text>
</comment>
<sequence length="431" mass="50103">MIIKNLFVQTIGDIHINKSIMKIILITDYTPTEDNFNGPSAITYHILKELKDIHDIYIYTTNANKVSYSMIQKSIKTFNGKLKVTPRNLWMKLLISRKTHFLFNFLYKNNNISPVSRYKLPKNILAEITQLNPDLILVYPYFLLNVQKQLCNFNIAAIGPDCYTLHTLRAFQDSYLYSSKNEKKEIKHLLQQITLEQKIAQYTNKIFLVGIEDNIQYQTIIQNKNKSFFLPHPHYNLKEKDINFINKKNFSVIITGKYDLYTYSDINALTKTLQEHQLLLSNFQFTFLGKTWKPIVEQLSKQINVSLIEWVEDYTKEIMKHDIQICPISLGTGTKGKVLDALANGLLCIGSKYAFENIAVKHNISCIQYKNVNEIPHILLSITQFPQKYAEIAQNGRQQIRTYHSPKLIADLLLKLAINNDNQININNYLQ</sequence>
<protein>
    <recommendedName>
        <fullName evidence="3">Glycosyltransferase</fullName>
    </recommendedName>
</protein>
<evidence type="ECO:0000313" key="2">
    <source>
        <dbReference type="Proteomes" id="UP000003146"/>
    </source>
</evidence>
<gene>
    <name evidence="1" type="ORF">BACCOP_00208</name>
</gene>
<dbReference type="EMBL" id="ABIY02000022">
    <property type="protein sequence ID" value="EDV02649.1"/>
    <property type="molecule type" value="Genomic_DNA"/>
</dbReference>
<evidence type="ECO:0008006" key="3">
    <source>
        <dbReference type="Google" id="ProtNLM"/>
    </source>
</evidence>
<dbReference type="SUPFAM" id="SSF53756">
    <property type="entry name" value="UDP-Glycosyltransferase/glycogen phosphorylase"/>
    <property type="match status" value="1"/>
</dbReference>